<accession>A0ABW4GD66</accession>
<name>A0ABW4GD66_9ACTN</name>
<dbReference type="RefSeq" id="WP_219537207.1">
    <property type="nucleotide sequence ID" value="NZ_JAHKRM010000035.1"/>
</dbReference>
<evidence type="ECO:0000313" key="2">
    <source>
        <dbReference type="Proteomes" id="UP001597097"/>
    </source>
</evidence>
<gene>
    <name evidence="1" type="ORF">ACFSJ0_27125</name>
</gene>
<sequence length="450" mass="47971">MNEAERERIVTEALASITEDRLREAAVGVTSIASPTGGEAPLARWLTGRLAAAGLDAHLQRIDDGQANAVGRLRGDGTGADLMLYAPIDTLTTGDPDLDVPWIGPGLRPDMLAEARCEGPYVSGLGASNPKGHAACVLVVGEALAGMRPRLAGDLLIAFGAGGMPTNAIDGRPTSAVGGRPTSSVGGTGRLNTGHGVGCSFLLERGWHPDYAVIAKPGDFVAHEEVGLCWFEIVVPGIHTYSGSRHRLPYQNPIVTAAEVVTRLERWLADYPERHRTETAAPQGIIGSVAGGWERMPSVTSAACRIRLDLRITPGTTPLAAKRELAEYVRRLSAELGVELTVELMLAIPGTRTPPEDWVVRSTVRAWESVSGRPHEPIDGNSGATDANILRARGIPTARVGMPKVVSTEFDVDFARGMNTVDVRAMRRLCELLVRVAVDTTTRTRAEIND</sequence>
<comment type="caution">
    <text evidence="1">The sequence shown here is derived from an EMBL/GenBank/DDBJ whole genome shotgun (WGS) entry which is preliminary data.</text>
</comment>
<keyword evidence="2" id="KW-1185">Reference proteome</keyword>
<proteinExistence type="predicted"/>
<organism evidence="1 2">
    <name type="scientific">Nonomuraea guangzhouensis</name>
    <dbReference type="NCBI Taxonomy" id="1291555"/>
    <lineage>
        <taxon>Bacteria</taxon>
        <taxon>Bacillati</taxon>
        <taxon>Actinomycetota</taxon>
        <taxon>Actinomycetes</taxon>
        <taxon>Streptosporangiales</taxon>
        <taxon>Streptosporangiaceae</taxon>
        <taxon>Nonomuraea</taxon>
    </lineage>
</organism>
<dbReference type="PANTHER" id="PTHR43808">
    <property type="entry name" value="ACETYLORNITHINE DEACETYLASE"/>
    <property type="match status" value="1"/>
</dbReference>
<dbReference type="InterPro" id="IPR050072">
    <property type="entry name" value="Peptidase_M20A"/>
</dbReference>
<reference evidence="2" key="1">
    <citation type="journal article" date="2019" name="Int. J. Syst. Evol. Microbiol.">
        <title>The Global Catalogue of Microorganisms (GCM) 10K type strain sequencing project: providing services to taxonomists for standard genome sequencing and annotation.</title>
        <authorList>
            <consortium name="The Broad Institute Genomics Platform"/>
            <consortium name="The Broad Institute Genome Sequencing Center for Infectious Disease"/>
            <person name="Wu L."/>
            <person name="Ma J."/>
        </authorList>
    </citation>
    <scope>NUCLEOTIDE SEQUENCE [LARGE SCALE GENOMIC DNA]</scope>
    <source>
        <strain evidence="2">CGMCC 1.15399</strain>
    </source>
</reference>
<dbReference type="Proteomes" id="UP001597097">
    <property type="component" value="Unassembled WGS sequence"/>
</dbReference>
<evidence type="ECO:0000313" key="1">
    <source>
        <dbReference type="EMBL" id="MFD1540758.1"/>
    </source>
</evidence>
<protein>
    <submittedName>
        <fullName evidence="1">M20 family metallopeptidase</fullName>
    </submittedName>
</protein>
<dbReference type="EMBL" id="JBHUCM010000019">
    <property type="protein sequence ID" value="MFD1540758.1"/>
    <property type="molecule type" value="Genomic_DNA"/>
</dbReference>